<evidence type="ECO:0000259" key="1">
    <source>
        <dbReference type="PROSITE" id="PS51186"/>
    </source>
</evidence>
<dbReference type="InterPro" id="IPR013653">
    <property type="entry name" value="GCN5-like_dom"/>
</dbReference>
<keyword evidence="2" id="KW-0808">Transferase</keyword>
<dbReference type="EMBL" id="VWPH01000002">
    <property type="protein sequence ID" value="KAA5836864.1"/>
    <property type="molecule type" value="Genomic_DNA"/>
</dbReference>
<dbReference type="Gene3D" id="3.40.630.30">
    <property type="match status" value="1"/>
</dbReference>
<dbReference type="InterPro" id="IPR000182">
    <property type="entry name" value="GNAT_dom"/>
</dbReference>
<gene>
    <name evidence="2" type="ORF">F1721_03175</name>
</gene>
<dbReference type="InterPro" id="IPR016181">
    <property type="entry name" value="Acyl_CoA_acyltransferase"/>
</dbReference>
<dbReference type="GO" id="GO:0016747">
    <property type="term" value="F:acyltransferase activity, transferring groups other than amino-acyl groups"/>
    <property type="evidence" value="ECO:0007669"/>
    <property type="project" value="InterPro"/>
</dbReference>
<keyword evidence="3" id="KW-1185">Reference proteome</keyword>
<evidence type="ECO:0000313" key="3">
    <source>
        <dbReference type="Proteomes" id="UP000323946"/>
    </source>
</evidence>
<dbReference type="Proteomes" id="UP000323946">
    <property type="component" value="Unassembled WGS sequence"/>
</dbReference>
<feature type="domain" description="N-acetyltransferase" evidence="1">
    <location>
        <begin position="131"/>
        <end position="265"/>
    </location>
</feature>
<dbReference type="AlphaFoldDB" id="A0A5M7CB27"/>
<comment type="caution">
    <text evidence="2">The sequence shown here is derived from an EMBL/GenBank/DDBJ whole genome shotgun (WGS) entry which is preliminary data.</text>
</comment>
<evidence type="ECO:0000313" key="2">
    <source>
        <dbReference type="EMBL" id="KAA5836864.1"/>
    </source>
</evidence>
<dbReference type="SUPFAM" id="SSF55729">
    <property type="entry name" value="Acyl-CoA N-acyltransferases (Nat)"/>
    <property type="match status" value="1"/>
</dbReference>
<protein>
    <submittedName>
        <fullName evidence="2">GNAT family N-acetyltransferase</fullName>
    </submittedName>
</protein>
<sequence length="265" mass="28304">MSMLHVTGNSLPGTTPAGHHRCMRELRSATDVGNATDDLLVRWAAQALVAGYPHPGGAAWQHRSAVAVHAPKLSRNDRVVFSGSADDCAELLAEVLPTLRGEKLRPLARTALAHRVANRLGLEVRATFGWMELSAAPPTAPTPNAGWLDDDQAVESLLRKANPRAYLFPDDPGARRWAGIRGTDGTVLSVGGDCWAAPGVRFISGVATHPDHRGAGLAAEVCAFLTRELAREGDVALMVDADNEPALKVYRRLGYRYHSVSALAG</sequence>
<proteinExistence type="predicted"/>
<dbReference type="PROSITE" id="PS51186">
    <property type="entry name" value="GNAT"/>
    <property type="match status" value="1"/>
</dbReference>
<accession>A0A5M7CB27</accession>
<reference evidence="2 3" key="1">
    <citation type="submission" date="2019-09" db="EMBL/GenBank/DDBJ databases">
        <title>Draft genome sequence of the thermophilic Saccharopolyspora hirsuta VKM Ac-666T.</title>
        <authorList>
            <person name="Lobastova T.G."/>
            <person name="Fokina V."/>
            <person name="Bragin E.Y."/>
            <person name="Shtratnikova V.Y."/>
            <person name="Starodumova I.P."/>
            <person name="Tarlachkov S.V."/>
            <person name="Donova M.V."/>
        </authorList>
    </citation>
    <scope>NUCLEOTIDE SEQUENCE [LARGE SCALE GENOMIC DNA]</scope>
    <source>
        <strain evidence="2 3">VKM Ac-666</strain>
    </source>
</reference>
<organism evidence="2 3">
    <name type="scientific">Saccharopolyspora hirsuta</name>
    <dbReference type="NCBI Taxonomy" id="1837"/>
    <lineage>
        <taxon>Bacteria</taxon>
        <taxon>Bacillati</taxon>
        <taxon>Actinomycetota</taxon>
        <taxon>Actinomycetes</taxon>
        <taxon>Pseudonocardiales</taxon>
        <taxon>Pseudonocardiaceae</taxon>
        <taxon>Saccharopolyspora</taxon>
    </lineage>
</organism>
<name>A0A5M7CB27_SACHI</name>
<dbReference type="Pfam" id="PF08445">
    <property type="entry name" value="FR47"/>
    <property type="match status" value="1"/>
</dbReference>
<dbReference type="OrthoDB" id="3700890at2"/>